<organism evidence="1 2">
    <name type="scientific">Echinococcus canadensis</name>
    <dbReference type="NCBI Taxonomy" id="519352"/>
    <lineage>
        <taxon>Eukaryota</taxon>
        <taxon>Metazoa</taxon>
        <taxon>Spiralia</taxon>
        <taxon>Lophotrochozoa</taxon>
        <taxon>Platyhelminthes</taxon>
        <taxon>Cestoda</taxon>
        <taxon>Eucestoda</taxon>
        <taxon>Cyclophyllidea</taxon>
        <taxon>Taeniidae</taxon>
        <taxon>Echinococcus</taxon>
        <taxon>Echinococcus canadensis group</taxon>
    </lineage>
</organism>
<sequence length="529" mass="60469">MHESYSPASIYSIMRRLSNTVKNHLSTENGQEIPFFPLEEPKHRRKISWRLPKFLREHGSNGYVRCRHDYEEAPSSNAIELKTKVSACAERVSWPAISTRQTRRPISEVISSSVDLHDSCQQKLNPIKLILNAMLDHKWHRVMELQSQNIPTHTTLENGTSLSLLDLFLYSCVFVQASDTTVTNDYDHIVVRILDSLLARGCSVEICTTGIQKRVLISMYHSLYSQSNIDFHAIFRRLLQSGLQSPADLLVNGEVKATPYYHLLEEYARWRLHNPHVKWPPNSLISKFLLLLNLLYSGATLLPDIARTDDHAIASIIDGTHARISTLFRFNPLSLFALTRLKTIRQYPQSVHQMKQLMEWLNIVPTLPDNVRRDLMFLERRALENDLSFILLNDTNKAILSYEDGNVTGASQVEVLSPLTCHLAKSVTLLSSLDQWATFSLLLPQPSWDQRATITPRTSYSPCDENTWQIFCQILFTPLRHLMIKGVGVSLPSCIVPYLQICQYVYGPQKRLSSSRVKDASRSLCDSRN</sequence>
<dbReference type="Proteomes" id="UP000887562">
    <property type="component" value="Unplaced"/>
</dbReference>
<protein>
    <submittedName>
        <fullName evidence="2">Uncharacterized protein</fullName>
    </submittedName>
</protein>
<proteinExistence type="predicted"/>
<accession>A0A915EUR5</accession>
<reference evidence="2" key="1">
    <citation type="submission" date="2022-11" db="UniProtKB">
        <authorList>
            <consortium name="WormBaseParasite"/>
        </authorList>
    </citation>
    <scope>IDENTIFICATION</scope>
</reference>
<dbReference type="AlphaFoldDB" id="A0A915EUR5"/>
<dbReference type="WBParaSite" id="maker-E.canG7_contigs_0349-snap-gene-0.13-mRNA-1">
    <property type="protein sequence ID" value="maker-E.canG7_contigs_0349-snap-gene-0.13-mRNA-1"/>
    <property type="gene ID" value="EcG7_06524"/>
</dbReference>
<evidence type="ECO:0000313" key="1">
    <source>
        <dbReference type="Proteomes" id="UP000887562"/>
    </source>
</evidence>
<evidence type="ECO:0000313" key="2">
    <source>
        <dbReference type="WBParaSite" id="maker-E.canG7_contigs_0349-snap-gene-0.13-mRNA-1"/>
    </source>
</evidence>
<keyword evidence="1" id="KW-1185">Reference proteome</keyword>
<name>A0A915EUR5_9CEST</name>